<organism evidence="1 3">
    <name type="scientific">Rhizophagus clarus</name>
    <dbReference type="NCBI Taxonomy" id="94130"/>
    <lineage>
        <taxon>Eukaryota</taxon>
        <taxon>Fungi</taxon>
        <taxon>Fungi incertae sedis</taxon>
        <taxon>Mucoromycota</taxon>
        <taxon>Glomeromycotina</taxon>
        <taxon>Glomeromycetes</taxon>
        <taxon>Glomerales</taxon>
        <taxon>Glomeraceae</taxon>
        <taxon>Rhizophagus</taxon>
    </lineage>
</organism>
<dbReference type="AlphaFoldDB" id="A0A2Z6R0Z9"/>
<evidence type="ECO:0000313" key="1">
    <source>
        <dbReference type="EMBL" id="GBB91699.1"/>
    </source>
</evidence>
<reference evidence="1 3" key="1">
    <citation type="submission" date="2017-11" db="EMBL/GenBank/DDBJ databases">
        <title>The genome of Rhizophagus clarus HR1 reveals common genetic basis of auxotrophy among arbuscular mycorrhizal fungi.</title>
        <authorList>
            <person name="Kobayashi Y."/>
        </authorList>
    </citation>
    <scope>NUCLEOTIDE SEQUENCE [LARGE SCALE GENOMIC DNA]</scope>
    <source>
        <strain evidence="1 3">HR1</strain>
    </source>
</reference>
<name>A0A2Z6R0Z9_9GLOM</name>
<sequence>MIRSITEEEMVHISIEKIYKKDAQGNELLITGESAILNETNHHFQTIAGSINRKKPLQGRWKDQYRPL</sequence>
<accession>A0A2Z6R0Z9</accession>
<keyword evidence="3" id="KW-1185">Reference proteome</keyword>
<evidence type="ECO:0000313" key="2">
    <source>
        <dbReference type="EMBL" id="GET00724.1"/>
    </source>
</evidence>
<dbReference type="EMBL" id="BLAL01000289">
    <property type="protein sequence ID" value="GET00724.1"/>
    <property type="molecule type" value="Genomic_DNA"/>
</dbReference>
<dbReference type="Proteomes" id="UP000615446">
    <property type="component" value="Unassembled WGS sequence"/>
</dbReference>
<reference evidence="2" key="2">
    <citation type="submission" date="2019-10" db="EMBL/GenBank/DDBJ databases">
        <title>Conservation and host-specific expression of non-tandemly repeated heterogenous ribosome RNA gene in arbuscular mycorrhizal fungi.</title>
        <authorList>
            <person name="Maeda T."/>
            <person name="Kobayashi Y."/>
            <person name="Nakagawa T."/>
            <person name="Ezawa T."/>
            <person name="Yamaguchi K."/>
            <person name="Bino T."/>
            <person name="Nishimoto Y."/>
            <person name="Shigenobu S."/>
            <person name="Kawaguchi M."/>
        </authorList>
    </citation>
    <scope>NUCLEOTIDE SEQUENCE</scope>
    <source>
        <strain evidence="2">HR1</strain>
    </source>
</reference>
<evidence type="ECO:0000313" key="3">
    <source>
        <dbReference type="Proteomes" id="UP000247702"/>
    </source>
</evidence>
<dbReference type="EMBL" id="BEXD01001008">
    <property type="protein sequence ID" value="GBB91699.1"/>
    <property type="molecule type" value="Genomic_DNA"/>
</dbReference>
<comment type="caution">
    <text evidence="1">The sequence shown here is derived from an EMBL/GenBank/DDBJ whole genome shotgun (WGS) entry which is preliminary data.</text>
</comment>
<dbReference type="Proteomes" id="UP000247702">
    <property type="component" value="Unassembled WGS sequence"/>
</dbReference>
<dbReference type="OrthoDB" id="10419506at2759"/>
<protein>
    <submittedName>
        <fullName evidence="1">Uncharacterized protein</fullName>
    </submittedName>
</protein>
<proteinExistence type="predicted"/>
<gene>
    <name evidence="2" type="ORF">RCL2_002716700</name>
    <name evidence="1" type="ORF">RclHR1_19050010</name>
</gene>